<keyword evidence="5" id="KW-1185">Reference proteome</keyword>
<dbReference type="PANTHER" id="PTHR33392">
    <property type="entry name" value="POLYISOPRENYL-TEICHOIC ACID--PEPTIDOGLYCAN TEICHOIC ACID TRANSFERASE TAGU"/>
    <property type="match status" value="1"/>
</dbReference>
<feature type="region of interest" description="Disordered" evidence="2">
    <location>
        <begin position="331"/>
        <end position="405"/>
    </location>
</feature>
<evidence type="ECO:0000313" key="4">
    <source>
        <dbReference type="EMBL" id="MBB5335231.1"/>
    </source>
</evidence>
<dbReference type="Pfam" id="PF03816">
    <property type="entry name" value="LytR_cpsA_psr"/>
    <property type="match status" value="1"/>
</dbReference>
<dbReference type="InterPro" id="IPR050922">
    <property type="entry name" value="LytR/CpsA/Psr_CW_biosynth"/>
</dbReference>
<comment type="similarity">
    <text evidence="1">Belongs to the LytR/CpsA/Psr (LCP) family.</text>
</comment>
<organism evidence="4 5">
    <name type="scientific">Pectinatus brassicae</name>
    <dbReference type="NCBI Taxonomy" id="862415"/>
    <lineage>
        <taxon>Bacteria</taxon>
        <taxon>Bacillati</taxon>
        <taxon>Bacillota</taxon>
        <taxon>Negativicutes</taxon>
        <taxon>Selenomonadales</taxon>
        <taxon>Selenomonadaceae</taxon>
        <taxon>Pectinatus</taxon>
    </lineage>
</organism>
<evidence type="ECO:0000259" key="3">
    <source>
        <dbReference type="Pfam" id="PF03816"/>
    </source>
</evidence>
<dbReference type="PANTHER" id="PTHR33392:SF6">
    <property type="entry name" value="POLYISOPRENYL-TEICHOIC ACID--PEPTIDOGLYCAN TEICHOIC ACID TRANSFERASE TAGU"/>
    <property type="match status" value="1"/>
</dbReference>
<dbReference type="AlphaFoldDB" id="A0A840UBX1"/>
<feature type="compositionally biased region" description="Low complexity" evidence="2">
    <location>
        <begin position="373"/>
        <end position="389"/>
    </location>
</feature>
<proteinExistence type="inferred from homology"/>
<accession>A0A840UBX1</accession>
<name>A0A840UBX1_9FIRM</name>
<dbReference type="EMBL" id="JACHFH010000002">
    <property type="protein sequence ID" value="MBB5335231.1"/>
    <property type="molecule type" value="Genomic_DNA"/>
</dbReference>
<evidence type="ECO:0000256" key="2">
    <source>
        <dbReference type="SAM" id="MobiDB-lite"/>
    </source>
</evidence>
<gene>
    <name evidence="4" type="ORF">HNR32_000345</name>
</gene>
<sequence length="405" mass="44270">MENMKKKKKMLVPIILVVLVFLIAAGAGAFFATFFGYSNDKPTEKKEGMLVAGNKATIMIMGVDSRHDDVGRSDTLMIATVDPDKNQAALLSIPRDTRVKIRNHGWDKINAAYAYGGHNLSKETVENFLGVPMDHYIIINIEAFQKIIDAIGGIDINVEKRMYYNDPWDDNGGLHINLQPGMQHMDGKTAVTYVRYRDTEGDIGRIGRQQKFMKAVMDKVLSPSIIPRIPAIVTEVFAAVKTDMSIRQLLAFFGSLKESHDNGLKTAMVPGTPMYINGISYWIPDITKLRSALADTLDVDITPAIRNSMEQADREYKNSVPSTATLAPAQATIIHQPNEEKSTSAKTSKTKKKDDAAISEKTQPSASTKSETSEPSAAPANNTSPADNPIPATGPSRGNSSIGKN</sequence>
<feature type="compositionally biased region" description="Polar residues" evidence="2">
    <location>
        <begin position="396"/>
        <end position="405"/>
    </location>
</feature>
<dbReference type="Gene3D" id="3.40.630.190">
    <property type="entry name" value="LCP protein"/>
    <property type="match status" value="1"/>
</dbReference>
<reference evidence="4 5" key="1">
    <citation type="submission" date="2020-08" db="EMBL/GenBank/DDBJ databases">
        <title>Genomic Encyclopedia of Type Strains, Phase IV (KMG-IV): sequencing the most valuable type-strain genomes for metagenomic binning, comparative biology and taxonomic classification.</title>
        <authorList>
            <person name="Goeker M."/>
        </authorList>
    </citation>
    <scope>NUCLEOTIDE SEQUENCE [LARGE SCALE GENOMIC DNA]</scope>
    <source>
        <strain evidence="4 5">DSM 24661</strain>
    </source>
</reference>
<dbReference type="RefSeq" id="WP_183859043.1">
    <property type="nucleotide sequence ID" value="NZ_JACHFH010000002.1"/>
</dbReference>
<evidence type="ECO:0000313" key="5">
    <source>
        <dbReference type="Proteomes" id="UP000559117"/>
    </source>
</evidence>
<dbReference type="InterPro" id="IPR004474">
    <property type="entry name" value="LytR_CpsA_psr"/>
</dbReference>
<feature type="domain" description="Cell envelope-related transcriptional attenuator" evidence="3">
    <location>
        <begin position="72"/>
        <end position="221"/>
    </location>
</feature>
<dbReference type="Proteomes" id="UP000559117">
    <property type="component" value="Unassembled WGS sequence"/>
</dbReference>
<evidence type="ECO:0000256" key="1">
    <source>
        <dbReference type="ARBA" id="ARBA00006068"/>
    </source>
</evidence>
<feature type="compositionally biased region" description="Polar residues" evidence="2">
    <location>
        <begin position="360"/>
        <end position="370"/>
    </location>
</feature>
<comment type="caution">
    <text evidence="4">The sequence shown here is derived from an EMBL/GenBank/DDBJ whole genome shotgun (WGS) entry which is preliminary data.</text>
</comment>
<protein>
    <submittedName>
        <fullName evidence="4">LCP family protein required for cell wall assembly</fullName>
    </submittedName>
</protein>
<dbReference type="NCBIfam" id="TIGR00350">
    <property type="entry name" value="lytR_cpsA_psr"/>
    <property type="match status" value="1"/>
</dbReference>